<proteinExistence type="predicted"/>
<dbReference type="EMBL" id="AQQZ01000015">
    <property type="protein sequence ID" value="KNG92098.1"/>
    <property type="molecule type" value="Genomic_DNA"/>
</dbReference>
<dbReference type="RefSeq" id="WP_050532512.1">
    <property type="nucleotide sequence ID" value="NZ_AQQZ01000015.1"/>
</dbReference>
<protein>
    <submittedName>
        <fullName evidence="1">Uncharacterized protein</fullName>
    </submittedName>
</protein>
<dbReference type="Proteomes" id="UP000036938">
    <property type="component" value="Unassembled WGS sequence"/>
</dbReference>
<evidence type="ECO:0000313" key="1">
    <source>
        <dbReference type="EMBL" id="KNG92098.1"/>
    </source>
</evidence>
<keyword evidence="2" id="KW-1185">Reference proteome</keyword>
<sequence length="1358" mass="144849">MPSTSPLLTPIGLEALVVNTAVQNGEDWYRWNVDYDKVTQFADPMPDTGQTGNAPKVGVHLHWALPKALTTGTQIRATGTAALSGDGVGSVAVTNAGYGYVVPPTVTLSGGGGSGAAAVAELKDGAVVGVTVVLAGKGYTSAPRVEIAPSPEVCFPLVPNRWLVTRFDPLEDPKTARKTRSWIIVSDALGAEGTANPFVNPHPEEPGTIETTTIGGSHVLSEWEGESGASGTNLFLRAVGPGQATFHAYQPGVMDVFGFYDDLGTENGTKPVPFNDQQQFAYLVVGWYSDPKADPMQGPVTHWGTDCSATRTPWASEADPVAAWDALMTDLGWTLRDQPDTAADLPDTSVYHGLLHSVTWYATTKPPRVNSSPDGMTVAFGQTGPDALAALVKAEAASAAEGQLELQELEALNFNALKTLDKADGSAQLDLKIRDAWFSELPGGVTWDVVGATDTGMTPLSHDAPAPVPPLTPAQAAALATLNSDQARLDQMSRALQSRKYELYSVWWKQNRAKHTKAWQNYVGNGQPVNNPGAQAILDRINEALDPGNADGLFAQVKDEEAAVAKLRATLPDPTDPHAIAVYARDTLKLNPEVHILKAAPAPTFYGATDPVMLVSGLAPSTKQKSQFPTYSAEEGWNKKLTVRITSQTATGVNATIEGKTVPITPTSPSKDLAALIPSVTSDAFPAQVQSSLPNLLTETFFADPQNAATIIDVGASGDGGDPAITALAAAMAAMTAQIGTPEPPLVESVAFADWQQAWSPVFLEWKVSYFATVEKDPIDHGGGGDDGPLPDNWPFDLEQWAFDGTGFRWTGGNVPPKSGSNSTSLQQSYTGRTFLTQQGTFALISRLHHYIQTAPKPEEALQKVEDLIEKVGEMNFMSQRLTGLTDAMTMRTLVPGNPPSPDIAPVIGQEYSETPDPSDGNQDLSFGPGTPFFFPVRGGFFAIGGLTVVDAFGQSVDLMKAGGNTGKGYPFVPIKGEGLAPASGTQITDPPLAEALQFSPRLVQPARLNLDWVSAEDDDRVLGLAADVNPVCGWIIPNHLDAGLAVYDATGGALGEMMEFAAVTGAPQVGWLPAPDSPAAVSDPGDISNTHLKNFVAGLLARQDEGAGFRNFLAAIDETLWTVDPLGGRADQNLSVLVGRPLAVVRARYGLELDGLEMSNMSWRDTLLDYGIDIGKLQFQLKLGSTQLYDDGLMGYFDPGQTGEDYTTFNAVHMPESRGPATPPYLKQVAPGNFLTSAFDGNFTYLTMILDPRGDIHAFTGILPHKTITLPDTFVEGPMQTFQLNFRSGPIVTPTQQIRIPYPTERHGSWSFVQRASPGAEEYLVKSLVRTTEQARLDTTPPALVEGWLRFVPEKGS</sequence>
<comment type="caution">
    <text evidence="1">The sequence shown here is derived from an EMBL/GenBank/DDBJ whole genome shotgun (WGS) entry which is preliminary data.</text>
</comment>
<accession>A0A0L1JL03</accession>
<evidence type="ECO:0000313" key="2">
    <source>
        <dbReference type="Proteomes" id="UP000036938"/>
    </source>
</evidence>
<gene>
    <name evidence="1" type="ORF">ATO11_19050</name>
</gene>
<dbReference type="PATRIC" id="fig|1317121.7.peg.917"/>
<dbReference type="STRING" id="1317121.ATO11_19050"/>
<dbReference type="OrthoDB" id="6091628at2"/>
<name>A0A0L1JL03_9RHOB</name>
<reference evidence="1 2" key="1">
    <citation type="journal article" date="2015" name="Int. J. Syst. Evol. Microbiol.">
        <title>Aestuariivita atlantica sp. nov., isolated from deep sea sediment of the Atlantic Ocean.</title>
        <authorList>
            <person name="Li G."/>
            <person name="Lai Q."/>
            <person name="Du Y."/>
            <person name="Liu X."/>
            <person name="Sun F."/>
            <person name="Shao Z."/>
        </authorList>
    </citation>
    <scope>NUCLEOTIDE SEQUENCE [LARGE SCALE GENOMIC DNA]</scope>
    <source>
        <strain evidence="1 2">22II-S11-z3</strain>
    </source>
</reference>
<organism evidence="1 2">
    <name type="scientific">Pseudaestuariivita atlantica</name>
    <dbReference type="NCBI Taxonomy" id="1317121"/>
    <lineage>
        <taxon>Bacteria</taxon>
        <taxon>Pseudomonadati</taxon>
        <taxon>Pseudomonadota</taxon>
        <taxon>Alphaproteobacteria</taxon>
        <taxon>Rhodobacterales</taxon>
        <taxon>Paracoccaceae</taxon>
        <taxon>Pseudaestuariivita</taxon>
    </lineage>
</organism>